<dbReference type="Proteomes" id="UP001595998">
    <property type="component" value="Unassembled WGS sequence"/>
</dbReference>
<evidence type="ECO:0000313" key="1">
    <source>
        <dbReference type="EMBL" id="MFC4424884.1"/>
    </source>
</evidence>
<keyword evidence="2" id="KW-1185">Reference proteome</keyword>
<accession>A0ABV8XH19</accession>
<dbReference type="EMBL" id="JBHSEH010000004">
    <property type="protein sequence ID" value="MFC4424884.1"/>
    <property type="molecule type" value="Genomic_DNA"/>
</dbReference>
<name>A0ABV8XH19_9DEIO</name>
<gene>
    <name evidence="1" type="ORF">ACFOZ9_01585</name>
</gene>
<comment type="caution">
    <text evidence="1">The sequence shown here is derived from an EMBL/GenBank/DDBJ whole genome shotgun (WGS) entry which is preliminary data.</text>
</comment>
<sequence>MRPADLTGPELAELLHRAYLSDLGDKAEALRADERAELADYLGCHPEAREAAWEAWTKAFDEASIDAEAAEYWLDVEFTEPCHEDRAQA</sequence>
<proteinExistence type="predicted"/>
<protein>
    <submittedName>
        <fullName evidence="1">Uncharacterized protein</fullName>
    </submittedName>
</protein>
<dbReference type="RefSeq" id="WP_380035563.1">
    <property type="nucleotide sequence ID" value="NZ_JBHSEH010000004.1"/>
</dbReference>
<reference evidence="2" key="1">
    <citation type="journal article" date="2019" name="Int. J. Syst. Evol. Microbiol.">
        <title>The Global Catalogue of Microorganisms (GCM) 10K type strain sequencing project: providing services to taxonomists for standard genome sequencing and annotation.</title>
        <authorList>
            <consortium name="The Broad Institute Genomics Platform"/>
            <consortium name="The Broad Institute Genome Sequencing Center for Infectious Disease"/>
            <person name="Wu L."/>
            <person name="Ma J."/>
        </authorList>
    </citation>
    <scope>NUCLEOTIDE SEQUENCE [LARGE SCALE GENOMIC DNA]</scope>
    <source>
        <strain evidence="2">CCUG 56029</strain>
    </source>
</reference>
<evidence type="ECO:0000313" key="2">
    <source>
        <dbReference type="Proteomes" id="UP001595998"/>
    </source>
</evidence>
<organism evidence="1 2">
    <name type="scientific">Deinococcus navajonensis</name>
    <dbReference type="NCBI Taxonomy" id="309884"/>
    <lineage>
        <taxon>Bacteria</taxon>
        <taxon>Thermotogati</taxon>
        <taxon>Deinococcota</taxon>
        <taxon>Deinococci</taxon>
        <taxon>Deinococcales</taxon>
        <taxon>Deinococcaceae</taxon>
        <taxon>Deinococcus</taxon>
    </lineage>
</organism>